<organism evidence="2 3">
    <name type="scientific">Castilleja foliolosa</name>
    <dbReference type="NCBI Taxonomy" id="1961234"/>
    <lineage>
        <taxon>Eukaryota</taxon>
        <taxon>Viridiplantae</taxon>
        <taxon>Streptophyta</taxon>
        <taxon>Embryophyta</taxon>
        <taxon>Tracheophyta</taxon>
        <taxon>Spermatophyta</taxon>
        <taxon>Magnoliopsida</taxon>
        <taxon>eudicotyledons</taxon>
        <taxon>Gunneridae</taxon>
        <taxon>Pentapetalae</taxon>
        <taxon>asterids</taxon>
        <taxon>lamiids</taxon>
        <taxon>Lamiales</taxon>
        <taxon>Orobanchaceae</taxon>
        <taxon>Pedicularideae</taxon>
        <taxon>Castillejinae</taxon>
        <taxon>Castilleja</taxon>
    </lineage>
</organism>
<dbReference type="PANTHER" id="PTHR31680">
    <property type="entry name" value="LONGIFOLIA PROTEIN"/>
    <property type="match status" value="1"/>
</dbReference>
<evidence type="ECO:0000313" key="2">
    <source>
        <dbReference type="EMBL" id="KAL3655211.1"/>
    </source>
</evidence>
<dbReference type="PANTHER" id="PTHR31680:SF12">
    <property type="entry name" value="OS11G0587300 PROTEIN"/>
    <property type="match status" value="1"/>
</dbReference>
<dbReference type="AlphaFoldDB" id="A0ABD3EPK9"/>
<evidence type="ECO:0000313" key="3">
    <source>
        <dbReference type="Proteomes" id="UP001632038"/>
    </source>
</evidence>
<dbReference type="EMBL" id="JAVIJP010000002">
    <property type="protein sequence ID" value="KAL3655211.1"/>
    <property type="molecule type" value="Genomic_DNA"/>
</dbReference>
<sequence length="117" mass="12698">MGCIAGSLQIFDRHHILSGKRHYPAKLLPPLSPVTRYDVGTGEVSSPIPAIFEIPKQSPSDELRSPPPHKSPLLSVLEFNKGTRSPWKFGKDTPRLSLDSRATTDAKGGLQRGGGSR</sequence>
<proteinExistence type="predicted"/>
<gene>
    <name evidence="2" type="ORF">CASFOL_000997</name>
</gene>
<dbReference type="InterPro" id="IPR033334">
    <property type="entry name" value="LNG1/2"/>
</dbReference>
<evidence type="ECO:0000256" key="1">
    <source>
        <dbReference type="SAM" id="MobiDB-lite"/>
    </source>
</evidence>
<reference evidence="3" key="1">
    <citation type="journal article" date="2024" name="IScience">
        <title>Strigolactones Initiate the Formation of Haustorium-like Structures in Castilleja.</title>
        <authorList>
            <person name="Buerger M."/>
            <person name="Peterson D."/>
            <person name="Chory J."/>
        </authorList>
    </citation>
    <scope>NUCLEOTIDE SEQUENCE [LARGE SCALE GENOMIC DNA]</scope>
</reference>
<name>A0ABD3EPK9_9LAMI</name>
<protein>
    <submittedName>
        <fullName evidence="2">Uncharacterized protein</fullName>
    </submittedName>
</protein>
<dbReference type="Proteomes" id="UP001632038">
    <property type="component" value="Unassembled WGS sequence"/>
</dbReference>
<feature type="region of interest" description="Disordered" evidence="1">
    <location>
        <begin position="83"/>
        <end position="117"/>
    </location>
</feature>
<accession>A0ABD3EPK9</accession>
<comment type="caution">
    <text evidence="2">The sequence shown here is derived from an EMBL/GenBank/DDBJ whole genome shotgun (WGS) entry which is preliminary data.</text>
</comment>
<keyword evidence="3" id="KW-1185">Reference proteome</keyword>